<dbReference type="Pfam" id="PF04303">
    <property type="entry name" value="PrpF"/>
    <property type="match status" value="1"/>
</dbReference>
<evidence type="ECO:0000256" key="2">
    <source>
        <dbReference type="ARBA" id="ARBA00023235"/>
    </source>
</evidence>
<comment type="caution">
    <text evidence="3">The sequence shown here is derived from an EMBL/GenBank/DDBJ whole genome shotgun (WGS) entry which is preliminary data.</text>
</comment>
<organism evidence="3 4">
    <name type="scientific">Stenotrophomonas mori</name>
    <dbReference type="NCBI Taxonomy" id="2871096"/>
    <lineage>
        <taxon>Bacteria</taxon>
        <taxon>Pseudomonadati</taxon>
        <taxon>Pseudomonadota</taxon>
        <taxon>Gammaproteobacteria</taxon>
        <taxon>Lysobacterales</taxon>
        <taxon>Lysobacteraceae</taxon>
        <taxon>Stenotrophomonas</taxon>
    </lineage>
</organism>
<dbReference type="InterPro" id="IPR012709">
    <property type="entry name" value="PrpF"/>
</dbReference>
<gene>
    <name evidence="3" type="primary">prpF</name>
    <name evidence="3" type="ORF">K5L01_02175</name>
</gene>
<comment type="similarity">
    <text evidence="1">Belongs to the PrpF family.</text>
</comment>
<evidence type="ECO:0000256" key="1">
    <source>
        <dbReference type="ARBA" id="ARBA00007673"/>
    </source>
</evidence>
<evidence type="ECO:0000313" key="4">
    <source>
        <dbReference type="Proteomes" id="UP001431235"/>
    </source>
</evidence>
<dbReference type="SUPFAM" id="SSF54506">
    <property type="entry name" value="Diaminopimelate epimerase-like"/>
    <property type="match status" value="2"/>
</dbReference>
<dbReference type="NCBIfam" id="TIGR02334">
    <property type="entry name" value="prpF"/>
    <property type="match status" value="1"/>
</dbReference>
<name>A0ABT0SDT5_9GAMM</name>
<evidence type="ECO:0000313" key="3">
    <source>
        <dbReference type="EMBL" id="MCL7713468.1"/>
    </source>
</evidence>
<protein>
    <submittedName>
        <fullName evidence="3">2-methylaconitate cis-trans isomerase PrpF</fullName>
    </submittedName>
</protein>
<dbReference type="EMBL" id="JAIKTS010000001">
    <property type="protein sequence ID" value="MCL7713468.1"/>
    <property type="molecule type" value="Genomic_DNA"/>
</dbReference>
<dbReference type="Proteomes" id="UP001431235">
    <property type="component" value="Unassembled WGS sequence"/>
</dbReference>
<dbReference type="Gene3D" id="3.10.310.10">
    <property type="entry name" value="Diaminopimelate Epimerase, Chain A, domain 1"/>
    <property type="match status" value="2"/>
</dbReference>
<dbReference type="PANTHER" id="PTHR43709">
    <property type="entry name" value="ACONITATE ISOMERASE-RELATED"/>
    <property type="match status" value="1"/>
</dbReference>
<dbReference type="GO" id="GO:0016853">
    <property type="term" value="F:isomerase activity"/>
    <property type="evidence" value="ECO:0007669"/>
    <property type="project" value="UniProtKB-KW"/>
</dbReference>
<sequence>MTHAPQIRIPATYMRGGTSKGVFFRLDDLPEAARVPGPARDALLMRVIGSPDPYGKHTDGMGGATSSTSKCVIIAPASVPDHDVDYLYGQVSIDSAFVDWSGNCGNLSTAVGPFAVANGFVPAARIPREGTVAVRVWQANIGKTIVVHVPVSDGQVQETGDFELDGVTFPAAEIVLEFIDPSDDEGEGGEGLQPGMFPTGNLVDDLEVPGIGTLTATLITAGIPTVFVDAAALGFDGTELQPAVNDDKAALARLEAIRVAGALRMGLIKAPEDAATRQHTPKVAFVAPAKDYAASSGKRIAAAEIDLNVRALSMGKLHHAMMGTASVAIAAAAAVPGTLVNLAAGGGARDAVRFGHPSGTLRVGAAVALADGRWTVTRAVMSRSARVLMEGAVRVPGAVQPR</sequence>
<keyword evidence="2 3" id="KW-0413">Isomerase</keyword>
<proteinExistence type="inferred from homology"/>
<dbReference type="InterPro" id="IPR007400">
    <property type="entry name" value="PrpF-like"/>
</dbReference>
<keyword evidence="4" id="KW-1185">Reference proteome</keyword>
<dbReference type="RefSeq" id="WP_250061527.1">
    <property type="nucleotide sequence ID" value="NZ_JAIKTS010000001.1"/>
</dbReference>
<dbReference type="PANTHER" id="PTHR43709:SF2">
    <property type="entry name" value="DUF453 DOMAIN PROTEIN (AFU_ORTHOLOGUE AFUA_6G00360)"/>
    <property type="match status" value="1"/>
</dbReference>
<accession>A0ABT0SDT5</accession>
<reference evidence="3 4" key="1">
    <citation type="submission" date="2021-08" db="EMBL/GenBank/DDBJ databases">
        <title>Novel members of of the genus Stenotrophomonas from differernt environment.</title>
        <authorList>
            <person name="Deng Y."/>
        </authorList>
    </citation>
    <scope>NUCLEOTIDE SEQUENCE [LARGE SCALE GENOMIC DNA]</scope>
    <source>
        <strain evidence="3 4">CPCC 101365</strain>
    </source>
</reference>